<dbReference type="Pfam" id="PF00026">
    <property type="entry name" value="Asp"/>
    <property type="match status" value="1"/>
</dbReference>
<feature type="signal peptide" evidence="2">
    <location>
        <begin position="1"/>
        <end position="23"/>
    </location>
</feature>
<dbReference type="Proteomes" id="UP000469558">
    <property type="component" value="Unassembled WGS sequence"/>
</dbReference>
<evidence type="ECO:0000256" key="1">
    <source>
        <dbReference type="ARBA" id="ARBA00007447"/>
    </source>
</evidence>
<dbReference type="SUPFAM" id="SSF50630">
    <property type="entry name" value="Acid proteases"/>
    <property type="match status" value="1"/>
</dbReference>
<protein>
    <recommendedName>
        <fullName evidence="3">Peptidase A1 domain-containing protein</fullName>
    </recommendedName>
</protein>
<feature type="chain" id="PRO_5035831131" description="Peptidase A1 domain-containing protein" evidence="2">
    <location>
        <begin position="24"/>
        <end position="484"/>
    </location>
</feature>
<comment type="similarity">
    <text evidence="1">Belongs to the peptidase A1 family.</text>
</comment>
<name>A0A8T9CF53_9HELO</name>
<evidence type="ECO:0000313" key="4">
    <source>
        <dbReference type="EMBL" id="TVY84459.1"/>
    </source>
</evidence>
<dbReference type="InterPro" id="IPR021109">
    <property type="entry name" value="Peptidase_aspartic_dom_sf"/>
</dbReference>
<dbReference type="Gene3D" id="2.40.70.10">
    <property type="entry name" value="Acid Proteases"/>
    <property type="match status" value="1"/>
</dbReference>
<accession>A0A8T9CF53</accession>
<comment type="caution">
    <text evidence="4">The sequence shown here is derived from an EMBL/GenBank/DDBJ whole genome shotgun (WGS) entry which is preliminary data.</text>
</comment>
<dbReference type="GO" id="GO:0006508">
    <property type="term" value="P:proteolysis"/>
    <property type="evidence" value="ECO:0007669"/>
    <property type="project" value="InterPro"/>
</dbReference>
<dbReference type="InterPro" id="IPR001461">
    <property type="entry name" value="Aspartic_peptidase_A1"/>
</dbReference>
<dbReference type="InterPro" id="IPR033121">
    <property type="entry name" value="PEPTIDASE_A1"/>
</dbReference>
<dbReference type="PROSITE" id="PS51767">
    <property type="entry name" value="PEPTIDASE_A1"/>
    <property type="match status" value="1"/>
</dbReference>
<feature type="domain" description="Peptidase A1" evidence="3">
    <location>
        <begin position="99"/>
        <end position="482"/>
    </location>
</feature>
<dbReference type="PANTHER" id="PTHR47966:SF51">
    <property type="entry name" value="BETA-SITE APP-CLEAVING ENZYME, ISOFORM A-RELATED"/>
    <property type="match status" value="1"/>
</dbReference>
<keyword evidence="2" id="KW-0732">Signal</keyword>
<evidence type="ECO:0000313" key="5">
    <source>
        <dbReference type="Proteomes" id="UP000469558"/>
    </source>
</evidence>
<organism evidence="4 5">
    <name type="scientific">Lachnellula suecica</name>
    <dbReference type="NCBI Taxonomy" id="602035"/>
    <lineage>
        <taxon>Eukaryota</taxon>
        <taxon>Fungi</taxon>
        <taxon>Dikarya</taxon>
        <taxon>Ascomycota</taxon>
        <taxon>Pezizomycotina</taxon>
        <taxon>Leotiomycetes</taxon>
        <taxon>Helotiales</taxon>
        <taxon>Lachnaceae</taxon>
        <taxon>Lachnellula</taxon>
    </lineage>
</organism>
<dbReference type="PANTHER" id="PTHR47966">
    <property type="entry name" value="BETA-SITE APP-CLEAVING ENZYME, ISOFORM A-RELATED"/>
    <property type="match status" value="1"/>
</dbReference>
<proteinExistence type="inferred from homology"/>
<dbReference type="OrthoDB" id="15189at2759"/>
<gene>
    <name evidence="4" type="ORF">LSUE1_G001276</name>
</gene>
<keyword evidence="5" id="KW-1185">Reference proteome</keyword>
<dbReference type="GO" id="GO:0004190">
    <property type="term" value="F:aspartic-type endopeptidase activity"/>
    <property type="evidence" value="ECO:0007669"/>
    <property type="project" value="InterPro"/>
</dbReference>
<dbReference type="AlphaFoldDB" id="A0A8T9CF53"/>
<reference evidence="4 5" key="1">
    <citation type="submission" date="2018-05" db="EMBL/GenBank/DDBJ databases">
        <title>Genome sequencing and assembly of the regulated plant pathogen Lachnellula willkommii and related sister species for the development of diagnostic species identification markers.</title>
        <authorList>
            <person name="Giroux E."/>
            <person name="Bilodeau G."/>
        </authorList>
    </citation>
    <scope>NUCLEOTIDE SEQUENCE [LARGE SCALE GENOMIC DNA]</scope>
    <source>
        <strain evidence="4 5">CBS 268.59</strain>
    </source>
</reference>
<evidence type="ECO:0000259" key="3">
    <source>
        <dbReference type="PROSITE" id="PS51767"/>
    </source>
</evidence>
<evidence type="ECO:0000256" key="2">
    <source>
        <dbReference type="SAM" id="SignalP"/>
    </source>
</evidence>
<dbReference type="EMBL" id="QGMK01000082">
    <property type="protein sequence ID" value="TVY84459.1"/>
    <property type="molecule type" value="Genomic_DNA"/>
</dbReference>
<sequence>MYLRYLHFLSLLSLLPFASPGTATLPPIHYTISRRGGSFPTTDTANLTYLLEQLQIIETRFTATTRDFNGNQVVRKPNRQHGTQANTILLGDVGREGNWFASLQIGDPAQNVDMDLDMLTADWFVFSTGSGKGSYFLDFNSKSYGRDPVVPVLLALANRVIVDSESPLLFPTCRAPTDIFYIPTIKRSIPLSFAHCRPAKQWLRSLLPSGAYLGLAPSTSLSQLKTPSLMQQLMEKEILDTPFWSLVLLNREQGLFSMGGTSIAAVKQVERDVEDALSFLDDHENAKRDSEINTQAPIVLDASNDWNWVQVQGSDGWWQILMRGVWIDGVKALQNQPAILDVNTPFILAPPMAARSFYSSISGSRPLPPPYDQFHTYPCLSPPEIHFEFAGWNVKVLKGRRDKGSSSPGGRFSLGRMESGSGYCIGTIVESRLGVAGAVNEKEPSSGFSNMNGLADVWIIGEPFFRDVQVAFDWKAKKVGMQKV</sequence>